<dbReference type="PANTHER" id="PTHR38011">
    <property type="entry name" value="DIHYDROFOLATE REDUCTASE FAMILY PROTEIN (AFU_ORTHOLOGUE AFUA_8G06820)"/>
    <property type="match status" value="1"/>
</dbReference>
<dbReference type="InterPro" id="IPR050765">
    <property type="entry name" value="Riboflavin_Biosynth_HTPR"/>
</dbReference>
<name>A0ABT4RK51_9ACTN</name>
<evidence type="ECO:0000313" key="2">
    <source>
        <dbReference type="EMBL" id="MDA0138875.1"/>
    </source>
</evidence>
<reference evidence="2" key="1">
    <citation type="submission" date="2022-10" db="EMBL/GenBank/DDBJ databases">
        <title>The WGS of Solirubrobacter sp. CPCC 204708.</title>
        <authorList>
            <person name="Jiang Z."/>
        </authorList>
    </citation>
    <scope>NUCLEOTIDE SEQUENCE</scope>
    <source>
        <strain evidence="2">CPCC 204708</strain>
    </source>
</reference>
<dbReference type="InterPro" id="IPR024072">
    <property type="entry name" value="DHFR-like_dom_sf"/>
</dbReference>
<dbReference type="EMBL" id="JAPCID010000019">
    <property type="protein sequence ID" value="MDA0138875.1"/>
    <property type="molecule type" value="Genomic_DNA"/>
</dbReference>
<gene>
    <name evidence="2" type="ORF">OJ962_15335</name>
</gene>
<sequence>MRNLVITQNITLDGVIDAAGDWFGPANRDDAWDDSDLIQAQTEQREGADALLVGRTTFEEMRGYWPSQTDDTTGVSDYLNRVRKYVVSGRLQAPGGWEPTTILRGLDDVRALKGEPGADIVVTGSLTLVRDLVPSGLVDEYRLFLYPVVVGGGQRLFESGTQLRQLETVETRRFDSGLVLLRYRVA</sequence>
<proteinExistence type="predicted"/>
<dbReference type="SUPFAM" id="SSF53597">
    <property type="entry name" value="Dihydrofolate reductase-like"/>
    <property type="match status" value="1"/>
</dbReference>
<organism evidence="2 3">
    <name type="scientific">Solirubrobacter deserti</name>
    <dbReference type="NCBI Taxonomy" id="2282478"/>
    <lineage>
        <taxon>Bacteria</taxon>
        <taxon>Bacillati</taxon>
        <taxon>Actinomycetota</taxon>
        <taxon>Thermoleophilia</taxon>
        <taxon>Solirubrobacterales</taxon>
        <taxon>Solirubrobacteraceae</taxon>
        <taxon>Solirubrobacter</taxon>
    </lineage>
</organism>
<evidence type="ECO:0000313" key="3">
    <source>
        <dbReference type="Proteomes" id="UP001147700"/>
    </source>
</evidence>
<dbReference type="Gene3D" id="3.40.430.10">
    <property type="entry name" value="Dihydrofolate Reductase, subunit A"/>
    <property type="match status" value="1"/>
</dbReference>
<dbReference type="Proteomes" id="UP001147700">
    <property type="component" value="Unassembled WGS sequence"/>
</dbReference>
<dbReference type="PANTHER" id="PTHR38011:SF11">
    <property type="entry name" value="2,5-DIAMINO-6-RIBOSYLAMINO-4(3H)-PYRIMIDINONE 5'-PHOSPHATE REDUCTASE"/>
    <property type="match status" value="1"/>
</dbReference>
<evidence type="ECO:0000259" key="1">
    <source>
        <dbReference type="Pfam" id="PF01872"/>
    </source>
</evidence>
<feature type="domain" description="Bacterial bifunctional deaminase-reductase C-terminal" evidence="1">
    <location>
        <begin position="4"/>
        <end position="180"/>
    </location>
</feature>
<protein>
    <submittedName>
        <fullName evidence="2">Dihydrofolate reductase family protein</fullName>
    </submittedName>
</protein>
<dbReference type="RefSeq" id="WP_202953409.1">
    <property type="nucleotide sequence ID" value="NZ_JAPCID010000019.1"/>
</dbReference>
<dbReference type="InterPro" id="IPR002734">
    <property type="entry name" value="RibDG_C"/>
</dbReference>
<keyword evidence="3" id="KW-1185">Reference proteome</keyword>
<comment type="caution">
    <text evidence="2">The sequence shown here is derived from an EMBL/GenBank/DDBJ whole genome shotgun (WGS) entry which is preliminary data.</text>
</comment>
<dbReference type="Pfam" id="PF01872">
    <property type="entry name" value="RibD_C"/>
    <property type="match status" value="1"/>
</dbReference>
<accession>A0ABT4RK51</accession>